<feature type="compositionally biased region" description="Acidic residues" evidence="1">
    <location>
        <begin position="1"/>
        <end position="19"/>
    </location>
</feature>
<organism evidence="2 3">
    <name type="scientific">Symbiodinium microadriaticum</name>
    <name type="common">Dinoflagellate</name>
    <name type="synonym">Zooxanthella microadriatica</name>
    <dbReference type="NCBI Taxonomy" id="2951"/>
    <lineage>
        <taxon>Eukaryota</taxon>
        <taxon>Sar</taxon>
        <taxon>Alveolata</taxon>
        <taxon>Dinophyceae</taxon>
        <taxon>Suessiales</taxon>
        <taxon>Symbiodiniaceae</taxon>
        <taxon>Symbiodinium</taxon>
    </lineage>
</organism>
<reference evidence="2 3" key="1">
    <citation type="submission" date="2016-02" db="EMBL/GenBank/DDBJ databases">
        <title>Genome analysis of coral dinoflagellate symbionts highlights evolutionary adaptations to a symbiotic lifestyle.</title>
        <authorList>
            <person name="Aranda M."/>
            <person name="Li Y."/>
            <person name="Liew Y.J."/>
            <person name="Baumgarten S."/>
            <person name="Simakov O."/>
            <person name="Wilson M."/>
            <person name="Piel J."/>
            <person name="Ashoor H."/>
            <person name="Bougouffa S."/>
            <person name="Bajic V.B."/>
            <person name="Ryu T."/>
            <person name="Ravasi T."/>
            <person name="Bayer T."/>
            <person name="Micklem G."/>
            <person name="Kim H."/>
            <person name="Bhak J."/>
            <person name="Lajeunesse T.C."/>
            <person name="Voolstra C.R."/>
        </authorList>
    </citation>
    <scope>NUCLEOTIDE SEQUENCE [LARGE SCALE GENOMIC DNA]</scope>
    <source>
        <strain evidence="2 3">CCMP2467</strain>
    </source>
</reference>
<dbReference type="Gene3D" id="3.30.420.10">
    <property type="entry name" value="Ribonuclease H-like superfamily/Ribonuclease H"/>
    <property type="match status" value="1"/>
</dbReference>
<dbReference type="Proteomes" id="UP000186817">
    <property type="component" value="Unassembled WGS sequence"/>
</dbReference>
<feature type="compositionally biased region" description="Basic and acidic residues" evidence="1">
    <location>
        <begin position="491"/>
        <end position="506"/>
    </location>
</feature>
<feature type="compositionally biased region" description="Acidic residues" evidence="1">
    <location>
        <begin position="325"/>
        <end position="338"/>
    </location>
</feature>
<feature type="region of interest" description="Disordered" evidence="1">
    <location>
        <begin position="1526"/>
        <end position="1570"/>
    </location>
</feature>
<dbReference type="SUPFAM" id="SSF53098">
    <property type="entry name" value="Ribonuclease H-like"/>
    <property type="match status" value="1"/>
</dbReference>
<name>A0A1Q9EE06_SYMMI</name>
<proteinExistence type="predicted"/>
<feature type="region of interest" description="Disordered" evidence="1">
    <location>
        <begin position="914"/>
        <end position="965"/>
    </location>
</feature>
<feature type="compositionally biased region" description="Low complexity" evidence="1">
    <location>
        <begin position="463"/>
        <end position="477"/>
    </location>
</feature>
<feature type="compositionally biased region" description="Acidic residues" evidence="1">
    <location>
        <begin position="1222"/>
        <end position="1247"/>
    </location>
</feature>
<protein>
    <submittedName>
        <fullName evidence="2">Uncharacterized protein</fullName>
    </submittedName>
</protein>
<feature type="region of interest" description="Disordered" evidence="1">
    <location>
        <begin position="445"/>
        <end position="527"/>
    </location>
</feature>
<feature type="compositionally biased region" description="Polar residues" evidence="1">
    <location>
        <begin position="343"/>
        <end position="352"/>
    </location>
</feature>
<feature type="compositionally biased region" description="Acidic residues" evidence="1">
    <location>
        <begin position="926"/>
        <end position="939"/>
    </location>
</feature>
<feature type="region of interest" description="Disordered" evidence="1">
    <location>
        <begin position="1214"/>
        <end position="1277"/>
    </location>
</feature>
<feature type="compositionally biased region" description="Polar residues" evidence="1">
    <location>
        <begin position="27"/>
        <end position="40"/>
    </location>
</feature>
<evidence type="ECO:0000256" key="1">
    <source>
        <dbReference type="SAM" id="MobiDB-lite"/>
    </source>
</evidence>
<dbReference type="OrthoDB" id="445625at2759"/>
<comment type="caution">
    <text evidence="2">The sequence shown here is derived from an EMBL/GenBank/DDBJ whole genome shotgun (WGS) entry which is preliminary data.</text>
</comment>
<dbReference type="InterPro" id="IPR012337">
    <property type="entry name" value="RNaseH-like_sf"/>
</dbReference>
<dbReference type="CDD" id="cd00303">
    <property type="entry name" value="retropepsin_like"/>
    <property type="match status" value="1"/>
</dbReference>
<feature type="compositionally biased region" description="Basic and acidic residues" evidence="1">
    <location>
        <begin position="1248"/>
        <end position="1260"/>
    </location>
</feature>
<keyword evidence="3" id="KW-1185">Reference proteome</keyword>
<evidence type="ECO:0000313" key="2">
    <source>
        <dbReference type="EMBL" id="OLQ05652.1"/>
    </source>
</evidence>
<feature type="compositionally biased region" description="Acidic residues" evidence="1">
    <location>
        <begin position="1261"/>
        <end position="1274"/>
    </location>
</feature>
<feature type="compositionally biased region" description="Basic and acidic residues" evidence="1">
    <location>
        <begin position="61"/>
        <end position="75"/>
    </location>
</feature>
<dbReference type="EMBL" id="LSRX01000179">
    <property type="protein sequence ID" value="OLQ05652.1"/>
    <property type="molecule type" value="Genomic_DNA"/>
</dbReference>
<feature type="region of interest" description="Disordered" evidence="1">
    <location>
        <begin position="325"/>
        <end position="383"/>
    </location>
</feature>
<dbReference type="InterPro" id="IPR036397">
    <property type="entry name" value="RNaseH_sf"/>
</dbReference>
<feature type="region of interest" description="Disordered" evidence="1">
    <location>
        <begin position="1"/>
        <end position="75"/>
    </location>
</feature>
<sequence length="2691" mass="298352">MADPDSDGLPDELELEGLEDGGHDSEQSSAEGSGTGTTRQGRAKSRAGPKSRAKGPSRLKVINDKGKSRSRVTKDGKKFCPACGKMLPVTDFPPGSGQCGKDRKAIQVLKNCAVSQNQLPWWEETIRDPKKLKKVVAAYHARAPPAGKKRKEQFNILQYIEERRLESAVIFDGVMEMMSEQMYVAWMAKPKNGGMDPLEAAAEWKTLFSAPGAITDDLGKNPKYKERVAIKKTDLVKFRDASVRSRAYIVKDKEQKKATQADIDKAEARLSKDASFLSTNVRGRVDQAAAMVEMATSAGNDGGAFSSEGKAALHVGNVRDLLSEDEAEMEEQDGDESDVDTHPASSAPSDNITPKKKRDGETESLLSGSDKKPLKKPKKEPWFDRDGAVASALKAHQTWINNTRGTINSTIQGLKEALEKSGDFADQVKNEARLAHNRLQALRLVSGEKCSQDEPGEPEEVAESSAPTPAAPAGPAENSPGQANAVVPDKQQVEAKEGAKEGDEVKGSAAVDQDKTNAPQPPPASVASSFETFMRSSSFDAKKALRKYIASFSTDEKKPLGSAPPCRSYQSLVVFAEFEEKLMEIEEAQTKERLIQIQNDMKPFKTAYADLLSMAKAAKSRLVSATQDALKQQQKRKEEQDQAPNSVATDIESIVIKEDGKPASDLNLGVPLIFRMDPKQVAEFAAVKTATLAVLEQKFKNDPARTTAGRSQRALPSEQKSSIVDFVHKLFPEGHILDSAKIPDKIKNELLVPAAFIVAKSWVTTSAEAGHLPTCRIGFGGTRAVVAVRTSSLLEHVSQGGAGKADLARCYQWIKSASKEAAKAFVDANPTSKVLFHATVGANDILFLPAGWMFYESVSNGGNFLGVRVQHLSLSSLPQLHQLNSYLLSLGKPNAALQSAVDCLSLAEERNATYDDDVSDSSSLDSDADSECSTDDEVVVDVPKPKGKGRRTQSTDPEGKKGVTFAPDVRFQSSKPRRSYKDRGDKVIKVNVEKRFADNSNRITELGFSMHKARLKAQMMSDMLQDGKSGDRHVYVRVPGSDRVREIIFYDGEDEIQEYEVGPDERKAVKAFSIVNCMVQPTWIRSKIKFLMDTGCGHDLISQRKVEKHDLETLVSDEAISFQTANGVTNTDLISNFQTESFTGYGFVWPPGENPFMINPEGKRISLFVNGDIPYVRAGSQKSVAHYDELASAIKSILEQVKEETSEKALNAVAATSVAAPGEEEVPDGPAEEYSPDFIPDEVPEEEVPVKEARRPPDPPDERDDDEREIEVEGEGAPTRKAKVGTLVIAAIPAVSRNTDDVVEALRRLIGRRKVKLAYSDVAPEFDAAMAQLRIPIDHSLPGIPKNNSLAERTNQEVINAVATSLLHAGLPAQYWHFALNCVTHNLNIEDVEGDRDSAWKRMTGEDFKGKAIPFGAKVYFKTTDTREKTYAGKFDPKGIPGIFAGYVITTGQQWSRKYKVWDMAEFAGVNLSMDAAVPRKLAQPYLTEVVVLPEDLVFPLKDEYERMNSTLEGLNDNRRLQGKEIKDANDVGQPPSGGNNDEDDDDDESKKKPPSVPEEIDDGTGTGDIPLDNYYTSVDKLGDSWPLMTLSIGVLGNDDGEACKIDKRGVPYKVGSDGRRLVPSRRPKHLYSPREWDKLDAKSKKKSYKKAKREKAKDARLARKRAAVGNALDKMIFPKIVQCDKIDFELGSSCTEGWEWAQELVSQQLQEVFLDDVIPAVPASLVFDDNWFLLCHVRRLSNIVIASRMEHMDNVTTPWSREVFDFSQTREYDDVVNEAKKKGEAVLHDKTTVRTVTYDMETYLDMTVKKYCDVTGYDPSKFKTVPSPSPAEETKHHPARAPACNGKSHRCTWCGHTMPVDADGRLIPPPPVPKGPAEEEVTDENRGALAPQAASILMKLLYAARICRFDLLRSINNLARKITKWTKKEDALLHHLMAYVHQSKHHLMIGWVGDSLDASTIGLFADADYAGCGESLKSTSGKGVFATLHLRPRLSRPTLLCHLGLPAITLWQQLGGKDPNFVFYDDNQTMIGVVRTGKNPTMRHLERTHGVSIGWMHSIFQEGYVSLAYEVTAKRAADIHTKSFKDSVSWTHACRLINIFPPAQIGSQDIMDLMRPTHSQSTDEKGQQLYSFKSEVPCFPYTQTPILPQVLYRAGLSSKEGLQEHDSVDPILVVKFPRVLRDPPSALPPGRYLRSTWILREGVWHQVEDHAVLPDSPAKFDRYVERAVFQFHPVRASLVAAPVVEDVVQTTLPYPYGRHYVPTLPPDWRSVVAALARAIHGGYQGFTLPLRFNGRPYRDRMPYMGSFLWTGIIEEVWEDMSRKMRELEGRVVIEFYDNAKKLVHTYKDEGNKLGVWIKIFDTPKEVAIWNVAQETELVAKIKKLSNNRPSTPVLFTASLSRPGLISLATKDCVLTNREIPSDPRAMVTIAGQPFEFQNVPPEDVFPAIGFMTVMTHFEKFLEIFLANRDIRELPGKLVHDRVISNNAIHGWIKFSAPPLLLALVCVKQSAGNNSVSHRYREMLKACVKAATHEVQQKPFGDVVKYVVRAANVINQVVNDKAYRFPHINNAFMDDGVVKESISAASEFIESDKVGTRFNLDEPALSTVCDSMFFNEAYVASDRESLSHKNYRVRENNRFVFFQEYSGRIPGMLGTQDLDEGGLIMLAKMTIEFAKCVGYGLRTHNSDLEII</sequence>
<gene>
    <name evidence="2" type="ORF">AK812_SmicGene11165</name>
</gene>
<feature type="compositionally biased region" description="Basic residues" evidence="1">
    <location>
        <begin position="41"/>
        <end position="57"/>
    </location>
</feature>
<accession>A0A1Q9EE06</accession>
<dbReference type="GO" id="GO:0003676">
    <property type="term" value="F:nucleic acid binding"/>
    <property type="evidence" value="ECO:0007669"/>
    <property type="project" value="InterPro"/>
</dbReference>
<evidence type="ECO:0000313" key="3">
    <source>
        <dbReference type="Proteomes" id="UP000186817"/>
    </source>
</evidence>